<gene>
    <name evidence="2" type="ORF">HDK90DRAFT_237026</name>
</gene>
<feature type="compositionally biased region" description="Low complexity" evidence="1">
    <location>
        <begin position="87"/>
        <end position="101"/>
    </location>
</feature>
<proteinExistence type="predicted"/>
<dbReference type="EMBL" id="JBBWRZ010000005">
    <property type="protein sequence ID" value="KAK8235221.1"/>
    <property type="molecule type" value="Genomic_DNA"/>
</dbReference>
<evidence type="ECO:0000256" key="1">
    <source>
        <dbReference type="SAM" id="MobiDB-lite"/>
    </source>
</evidence>
<protein>
    <submittedName>
        <fullName evidence="2">Uncharacterized protein</fullName>
    </submittedName>
</protein>
<keyword evidence="3" id="KW-1185">Reference proteome</keyword>
<feature type="region of interest" description="Disordered" evidence="1">
    <location>
        <begin position="238"/>
        <end position="293"/>
    </location>
</feature>
<feature type="region of interest" description="Disordered" evidence="1">
    <location>
        <begin position="42"/>
        <end position="101"/>
    </location>
</feature>
<accession>A0ABR1YP39</accession>
<feature type="compositionally biased region" description="Polar residues" evidence="1">
    <location>
        <begin position="42"/>
        <end position="56"/>
    </location>
</feature>
<dbReference type="Proteomes" id="UP001492380">
    <property type="component" value="Unassembled WGS sequence"/>
</dbReference>
<name>A0ABR1YP39_9PEZI</name>
<sequence length="344" mass="35606">MEVDEPTYLKVNGPACTITPMDVLTYTRIMHKHTKAQFLASTTPAPASPTEISSSPPASPTLKPAATKADPIAFDSGSLHIPPPPTTAATSASNASSTDASAGITATTIITTTTSSTAAADDDDAAQAHAAAVPHHPTVYSSIHTGRTSGPMSALHRSLISASAPASAPLPTSHTPSPSSSPAAALPPTAHFDPAAVTARTTPAVPTADAAQHRRRSSAGLRKISAGLAKLGLWRAGGGGHHAVDHQHQHQHQHHSQSDYYQQQQQQQHHWRQAPTAGHEGAEPAGDDEMDIDEVDGQPLAHLQCECGACDWCRLRRGVLKRNGLCNVGVGGPAGAAAGRRDTV</sequence>
<evidence type="ECO:0000313" key="2">
    <source>
        <dbReference type="EMBL" id="KAK8235221.1"/>
    </source>
</evidence>
<organism evidence="2 3">
    <name type="scientific">Phyllosticta capitalensis</name>
    <dbReference type="NCBI Taxonomy" id="121624"/>
    <lineage>
        <taxon>Eukaryota</taxon>
        <taxon>Fungi</taxon>
        <taxon>Dikarya</taxon>
        <taxon>Ascomycota</taxon>
        <taxon>Pezizomycotina</taxon>
        <taxon>Dothideomycetes</taxon>
        <taxon>Dothideomycetes incertae sedis</taxon>
        <taxon>Botryosphaeriales</taxon>
        <taxon>Phyllostictaceae</taxon>
        <taxon>Phyllosticta</taxon>
    </lineage>
</organism>
<feature type="region of interest" description="Disordered" evidence="1">
    <location>
        <begin position="163"/>
        <end position="189"/>
    </location>
</feature>
<evidence type="ECO:0000313" key="3">
    <source>
        <dbReference type="Proteomes" id="UP001492380"/>
    </source>
</evidence>
<feature type="compositionally biased region" description="Low complexity" evidence="1">
    <location>
        <begin position="258"/>
        <end position="268"/>
    </location>
</feature>
<comment type="caution">
    <text evidence="2">The sequence shown here is derived from an EMBL/GenBank/DDBJ whole genome shotgun (WGS) entry which is preliminary data.</text>
</comment>
<reference evidence="2 3" key="1">
    <citation type="submission" date="2024-04" db="EMBL/GenBank/DDBJ databases">
        <title>Phyllosticta paracitricarpa is synonymous to the EU quarantine fungus P. citricarpa based on phylogenomic analyses.</title>
        <authorList>
            <consortium name="Lawrence Berkeley National Laboratory"/>
            <person name="Van Ingen-Buijs V.A."/>
            <person name="Van Westerhoven A.C."/>
            <person name="Haridas S."/>
            <person name="Skiadas P."/>
            <person name="Martin F."/>
            <person name="Groenewald J.Z."/>
            <person name="Crous P.W."/>
            <person name="Seidl M.F."/>
        </authorList>
    </citation>
    <scope>NUCLEOTIDE SEQUENCE [LARGE SCALE GENOMIC DNA]</scope>
    <source>
        <strain evidence="2 3">CBS 123374</strain>
    </source>
</reference>